<evidence type="ECO:0000259" key="1">
    <source>
        <dbReference type="Pfam" id="PF01494"/>
    </source>
</evidence>
<dbReference type="Proteomes" id="UP000623440">
    <property type="component" value="Unassembled WGS sequence"/>
</dbReference>
<dbReference type="InterPro" id="IPR002938">
    <property type="entry name" value="FAD-bd"/>
</dbReference>
<dbReference type="PANTHER" id="PTHR47469">
    <property type="entry name" value="MONOOXYGENASE-LIKE"/>
    <property type="match status" value="1"/>
</dbReference>
<reference evidence="3 4" key="1">
    <citation type="journal article" date="2020" name="ISME J.">
        <title>Comparative genomics reveals insights into cyanobacterial evolution and habitat adaptation.</title>
        <authorList>
            <person name="Chen M.Y."/>
            <person name="Teng W.K."/>
            <person name="Zhao L."/>
            <person name="Hu C.X."/>
            <person name="Zhou Y.K."/>
            <person name="Han B.P."/>
            <person name="Song L.R."/>
            <person name="Shu W.S."/>
        </authorList>
    </citation>
    <scope>NUCLEOTIDE SEQUENCE [LARGE SCALE GENOMIC DNA]</scope>
    <source>
        <strain evidence="3 4">FACHB-838</strain>
    </source>
</reference>
<keyword evidence="4" id="KW-1185">Reference proteome</keyword>
<evidence type="ECO:0000259" key="2">
    <source>
        <dbReference type="Pfam" id="PF22607"/>
    </source>
</evidence>
<dbReference type="GO" id="GO:0004497">
    <property type="term" value="F:monooxygenase activity"/>
    <property type="evidence" value="ECO:0007669"/>
    <property type="project" value="UniProtKB-KW"/>
</dbReference>
<dbReference type="SUPFAM" id="SSF54373">
    <property type="entry name" value="FAD-linked reductases, C-terminal domain"/>
    <property type="match status" value="1"/>
</dbReference>
<dbReference type="PANTHER" id="PTHR47469:SF2">
    <property type="entry name" value="OS06G0597600 PROTEIN"/>
    <property type="match status" value="1"/>
</dbReference>
<name>A0ABR8E004_9NOSO</name>
<feature type="domain" description="2,6-dihydroxypyridine 3-monooxygenase substrate binding" evidence="2">
    <location>
        <begin position="168"/>
        <end position="296"/>
    </location>
</feature>
<accession>A0ABR8E004</accession>
<dbReference type="Pfam" id="PF01494">
    <property type="entry name" value="FAD_binding_3"/>
    <property type="match status" value="1"/>
</dbReference>
<keyword evidence="3" id="KW-0503">Monooxygenase</keyword>
<dbReference type="InterPro" id="IPR054707">
    <property type="entry name" value="DhpH_subs-bd"/>
</dbReference>
<comment type="caution">
    <text evidence="3">The sequence shown here is derived from an EMBL/GenBank/DDBJ whole genome shotgun (WGS) entry which is preliminary data.</text>
</comment>
<gene>
    <name evidence="3" type="ORF">H6G97_36840</name>
</gene>
<proteinExistence type="predicted"/>
<dbReference type="Gene3D" id="3.50.50.60">
    <property type="entry name" value="FAD/NAD(P)-binding domain"/>
    <property type="match status" value="2"/>
</dbReference>
<organism evidence="3 4">
    <name type="scientific">Nostoc flagelliforme FACHB-838</name>
    <dbReference type="NCBI Taxonomy" id="2692904"/>
    <lineage>
        <taxon>Bacteria</taxon>
        <taxon>Bacillati</taxon>
        <taxon>Cyanobacteriota</taxon>
        <taxon>Cyanophyceae</taxon>
        <taxon>Nostocales</taxon>
        <taxon>Nostocaceae</taxon>
        <taxon>Nostoc</taxon>
    </lineage>
</organism>
<dbReference type="Pfam" id="PF22607">
    <property type="entry name" value="FAD_binding-like"/>
    <property type="match status" value="1"/>
</dbReference>
<evidence type="ECO:0000313" key="3">
    <source>
        <dbReference type="EMBL" id="MBD2534738.1"/>
    </source>
</evidence>
<evidence type="ECO:0000313" key="4">
    <source>
        <dbReference type="Proteomes" id="UP000623440"/>
    </source>
</evidence>
<dbReference type="InterPro" id="IPR036188">
    <property type="entry name" value="FAD/NAD-bd_sf"/>
</dbReference>
<dbReference type="SUPFAM" id="SSF51905">
    <property type="entry name" value="FAD/NAD(P)-binding domain"/>
    <property type="match status" value="1"/>
</dbReference>
<dbReference type="RefSeq" id="WP_190945532.1">
    <property type="nucleotide sequence ID" value="NZ_JACJSI010000190.1"/>
</dbReference>
<dbReference type="InterPro" id="IPR053212">
    <property type="entry name" value="DHP_3-monooxygenase"/>
</dbReference>
<sequence>MTIKATGNRAIVIGGSLGGLFTGIILRSIGWDVDIYERSDHNLDSRGGGIVLQSDVVEAFQRAGISTQSLGVVAHERYYLNSDGNIDQPMPMRQMLTSWNLLYSSMRRHFPSKHYHYGKYLTDIQQNGEQVTAIFADGTDDTADLLIGADGPNSTVRQHFLPDAHYRYAGYVAYRGLVNENELESEAAALFTERFVFYQFPNSHILQYVIPGERESLVPGERRFNWVWYVNYDETTELPRILTDKDGKRRDYSIPPGTIAPSVEQEMRFYANTLLAPPFQKLVAATQAPFVQAILDLGVPQMTFGRVALVGDAAFIPRPHTAASTAKAAANAISLADALVKYNHNVTKALPAWQPSQLAYGRQLMASGQQMGERSQFSYGTSRFGENLDTLQQKA</sequence>
<dbReference type="EMBL" id="JACJSI010000190">
    <property type="protein sequence ID" value="MBD2534738.1"/>
    <property type="molecule type" value="Genomic_DNA"/>
</dbReference>
<feature type="domain" description="FAD-binding" evidence="1">
    <location>
        <begin position="10"/>
        <end position="160"/>
    </location>
</feature>
<protein>
    <submittedName>
        <fullName evidence="3">FAD-dependent monooxygenase</fullName>
    </submittedName>
</protein>
<dbReference type="PRINTS" id="PR00420">
    <property type="entry name" value="RNGMNOXGNASE"/>
</dbReference>
<keyword evidence="3" id="KW-0560">Oxidoreductase</keyword>
<dbReference type="NCBIfam" id="NF005566">
    <property type="entry name" value="PRK07236.1"/>
    <property type="match status" value="1"/>
</dbReference>